<reference evidence="7" key="1">
    <citation type="submission" date="2020-10" db="EMBL/GenBank/DDBJ databases">
        <authorList>
            <person name="Gilroy R."/>
        </authorList>
    </citation>
    <scope>NUCLEOTIDE SEQUENCE</scope>
    <source>
        <strain evidence="7">10532</strain>
    </source>
</reference>
<evidence type="ECO:0000256" key="3">
    <source>
        <dbReference type="ARBA" id="ARBA00022578"/>
    </source>
</evidence>
<dbReference type="PANTHER" id="PTHR33217">
    <property type="entry name" value="TRANSPOSASE FOR INSERTION SEQUENCE ELEMENT IS1081"/>
    <property type="match status" value="1"/>
</dbReference>
<keyword evidence="3 6" id="KW-0815">Transposition</keyword>
<dbReference type="GO" id="GO:0003677">
    <property type="term" value="F:DNA binding"/>
    <property type="evidence" value="ECO:0007669"/>
    <property type="project" value="UniProtKB-UniRule"/>
</dbReference>
<evidence type="ECO:0000256" key="1">
    <source>
        <dbReference type="ARBA" id="ARBA00002190"/>
    </source>
</evidence>
<evidence type="ECO:0000313" key="7">
    <source>
        <dbReference type="EMBL" id="MBO8458288.1"/>
    </source>
</evidence>
<dbReference type="GO" id="GO:0004803">
    <property type="term" value="F:transposase activity"/>
    <property type="evidence" value="ECO:0007669"/>
    <property type="project" value="UniProtKB-UniRule"/>
</dbReference>
<dbReference type="PANTHER" id="PTHR33217:SF5">
    <property type="entry name" value="MUTATOR FAMILY TRANSPOSASE"/>
    <property type="match status" value="1"/>
</dbReference>
<name>A0A9D9HR24_9SPIR</name>
<keyword evidence="5 6" id="KW-0233">DNA recombination</keyword>
<keyword evidence="6" id="KW-0814">Transposable element</keyword>
<dbReference type="InterPro" id="IPR001207">
    <property type="entry name" value="Transposase_mutator"/>
</dbReference>
<dbReference type="EMBL" id="JADIMM010000101">
    <property type="protein sequence ID" value="MBO8458288.1"/>
    <property type="molecule type" value="Genomic_DNA"/>
</dbReference>
<sequence length="115" mass="13575">SGHEALEEFGKKWNNKYPMIQASWERNWNNLTEFFNYPKDIRRTIYTTNAIESLNFSLRKVTRNKSSFPDDDSIYKVMYLAIKNASVRWTMPIKDWGLAVNQFAILFDGRVPGFN</sequence>
<comment type="function">
    <text evidence="1 6">Required for the transposition of the insertion element.</text>
</comment>
<gene>
    <name evidence="7" type="ORF">IAA81_08715</name>
</gene>
<dbReference type="GO" id="GO:0006313">
    <property type="term" value="P:DNA transposition"/>
    <property type="evidence" value="ECO:0007669"/>
    <property type="project" value="UniProtKB-UniRule"/>
</dbReference>
<evidence type="ECO:0000256" key="5">
    <source>
        <dbReference type="ARBA" id="ARBA00023172"/>
    </source>
</evidence>
<protein>
    <recommendedName>
        <fullName evidence="6">Mutator family transposase</fullName>
    </recommendedName>
</protein>
<keyword evidence="4 6" id="KW-0238">DNA-binding</keyword>
<dbReference type="Proteomes" id="UP000823638">
    <property type="component" value="Unassembled WGS sequence"/>
</dbReference>
<organism evidence="7 8">
    <name type="scientific">Candidatus Gallitreponema excrementavium</name>
    <dbReference type="NCBI Taxonomy" id="2840840"/>
    <lineage>
        <taxon>Bacteria</taxon>
        <taxon>Pseudomonadati</taxon>
        <taxon>Spirochaetota</taxon>
        <taxon>Spirochaetia</taxon>
        <taxon>Spirochaetales</taxon>
        <taxon>Candidatus Gallitreponema</taxon>
    </lineage>
</organism>
<accession>A0A9D9HR24</accession>
<evidence type="ECO:0000313" key="8">
    <source>
        <dbReference type="Proteomes" id="UP000823638"/>
    </source>
</evidence>
<reference evidence="7" key="2">
    <citation type="journal article" date="2021" name="PeerJ">
        <title>Extensive microbial diversity within the chicken gut microbiome revealed by metagenomics and culture.</title>
        <authorList>
            <person name="Gilroy R."/>
            <person name="Ravi A."/>
            <person name="Getino M."/>
            <person name="Pursley I."/>
            <person name="Horton D.L."/>
            <person name="Alikhan N.F."/>
            <person name="Baker D."/>
            <person name="Gharbi K."/>
            <person name="Hall N."/>
            <person name="Watson M."/>
            <person name="Adriaenssens E.M."/>
            <person name="Foster-Nyarko E."/>
            <person name="Jarju S."/>
            <person name="Secka A."/>
            <person name="Antonio M."/>
            <person name="Oren A."/>
            <person name="Chaudhuri R.R."/>
            <person name="La Ragione R."/>
            <person name="Hildebrand F."/>
            <person name="Pallen M.J."/>
        </authorList>
    </citation>
    <scope>NUCLEOTIDE SEQUENCE</scope>
    <source>
        <strain evidence="7">10532</strain>
    </source>
</reference>
<dbReference type="Pfam" id="PF00872">
    <property type="entry name" value="Transposase_mut"/>
    <property type="match status" value="1"/>
</dbReference>
<comment type="similarity">
    <text evidence="2 6">Belongs to the transposase mutator family.</text>
</comment>
<comment type="caution">
    <text evidence="7">The sequence shown here is derived from an EMBL/GenBank/DDBJ whole genome shotgun (WGS) entry which is preliminary data.</text>
</comment>
<evidence type="ECO:0000256" key="4">
    <source>
        <dbReference type="ARBA" id="ARBA00023125"/>
    </source>
</evidence>
<evidence type="ECO:0000256" key="2">
    <source>
        <dbReference type="ARBA" id="ARBA00010961"/>
    </source>
</evidence>
<proteinExistence type="inferred from homology"/>
<evidence type="ECO:0000256" key="6">
    <source>
        <dbReference type="RuleBase" id="RU365089"/>
    </source>
</evidence>
<feature type="non-terminal residue" evidence="7">
    <location>
        <position position="1"/>
    </location>
</feature>
<dbReference type="AlphaFoldDB" id="A0A9D9HR24"/>